<dbReference type="EMBL" id="KZ805308">
    <property type="protein sequence ID" value="PVI06481.1"/>
    <property type="molecule type" value="Genomic_DNA"/>
</dbReference>
<dbReference type="AlphaFoldDB" id="A0A2V1E7I9"/>
<feature type="compositionally biased region" description="Polar residues" evidence="1">
    <location>
        <begin position="1"/>
        <end position="12"/>
    </location>
</feature>
<protein>
    <submittedName>
        <fullName evidence="2">Uncharacterized protein</fullName>
    </submittedName>
</protein>
<dbReference type="Proteomes" id="UP000244855">
    <property type="component" value="Unassembled WGS sequence"/>
</dbReference>
<feature type="compositionally biased region" description="Gly residues" evidence="1">
    <location>
        <begin position="114"/>
        <end position="124"/>
    </location>
</feature>
<feature type="region of interest" description="Disordered" evidence="1">
    <location>
        <begin position="1"/>
        <end position="28"/>
    </location>
</feature>
<organism evidence="2 3">
    <name type="scientific">Periconia macrospinosa</name>
    <dbReference type="NCBI Taxonomy" id="97972"/>
    <lineage>
        <taxon>Eukaryota</taxon>
        <taxon>Fungi</taxon>
        <taxon>Dikarya</taxon>
        <taxon>Ascomycota</taxon>
        <taxon>Pezizomycotina</taxon>
        <taxon>Dothideomycetes</taxon>
        <taxon>Pleosporomycetidae</taxon>
        <taxon>Pleosporales</taxon>
        <taxon>Massarineae</taxon>
        <taxon>Periconiaceae</taxon>
        <taxon>Periconia</taxon>
    </lineage>
</organism>
<proteinExistence type="predicted"/>
<dbReference type="OrthoDB" id="2121326at2759"/>
<feature type="region of interest" description="Disordered" evidence="1">
    <location>
        <begin position="58"/>
        <end position="124"/>
    </location>
</feature>
<name>A0A2V1E7I9_9PLEO</name>
<reference evidence="2 3" key="1">
    <citation type="journal article" date="2018" name="Sci. Rep.">
        <title>Comparative genomics provides insights into the lifestyle and reveals functional heterogeneity of dark septate endophytic fungi.</title>
        <authorList>
            <person name="Knapp D.G."/>
            <person name="Nemeth J.B."/>
            <person name="Barry K."/>
            <person name="Hainaut M."/>
            <person name="Henrissat B."/>
            <person name="Johnson J."/>
            <person name="Kuo A."/>
            <person name="Lim J.H.P."/>
            <person name="Lipzen A."/>
            <person name="Nolan M."/>
            <person name="Ohm R.A."/>
            <person name="Tamas L."/>
            <person name="Grigoriev I.V."/>
            <person name="Spatafora J.W."/>
            <person name="Nagy L.G."/>
            <person name="Kovacs G.M."/>
        </authorList>
    </citation>
    <scope>NUCLEOTIDE SEQUENCE [LARGE SCALE GENOMIC DNA]</scope>
    <source>
        <strain evidence="2 3">DSE2036</strain>
    </source>
</reference>
<feature type="compositionally biased region" description="Low complexity" evidence="1">
    <location>
        <begin position="13"/>
        <end position="28"/>
    </location>
</feature>
<gene>
    <name evidence="2" type="ORF">DM02DRAFT_609677</name>
</gene>
<accession>A0A2V1E7I9</accession>
<keyword evidence="3" id="KW-1185">Reference proteome</keyword>
<sequence length="124" mass="13014">MTTSQTEKSTNAPPTMSTESKPSTSTSPLNPILSFLALYLTTLFSLDTWAAARSSPYRSPISTAYNRPANMPPPRDSYQGRMHGQGRYGPGGPPRGEGRLPATRDSRAPLNIPLGGGCSGGGCG</sequence>
<feature type="compositionally biased region" description="Basic and acidic residues" evidence="1">
    <location>
        <begin position="96"/>
        <end position="107"/>
    </location>
</feature>
<evidence type="ECO:0000313" key="3">
    <source>
        <dbReference type="Proteomes" id="UP000244855"/>
    </source>
</evidence>
<evidence type="ECO:0000313" key="2">
    <source>
        <dbReference type="EMBL" id="PVI06481.1"/>
    </source>
</evidence>
<evidence type="ECO:0000256" key="1">
    <source>
        <dbReference type="SAM" id="MobiDB-lite"/>
    </source>
</evidence>